<protein>
    <submittedName>
        <fullName evidence="2">Uncharacterized protein</fullName>
    </submittedName>
</protein>
<evidence type="ECO:0000256" key="1">
    <source>
        <dbReference type="SAM" id="MobiDB-lite"/>
    </source>
</evidence>
<reference evidence="2" key="1">
    <citation type="submission" date="2023-12" db="EMBL/GenBank/DDBJ databases">
        <title>Genome assembly of Anisodus tanguticus.</title>
        <authorList>
            <person name="Wang Y.-J."/>
        </authorList>
    </citation>
    <scope>NUCLEOTIDE SEQUENCE</scope>
    <source>
        <strain evidence="2">KB-2021</strain>
        <tissue evidence="2">Leaf</tissue>
    </source>
</reference>
<accession>A0AAE1T1N7</accession>
<feature type="region of interest" description="Disordered" evidence="1">
    <location>
        <begin position="285"/>
        <end position="343"/>
    </location>
</feature>
<keyword evidence="3" id="KW-1185">Reference proteome</keyword>
<feature type="compositionally biased region" description="Basic residues" evidence="1">
    <location>
        <begin position="311"/>
        <end position="325"/>
    </location>
</feature>
<comment type="caution">
    <text evidence="2">The sequence shown here is derived from an EMBL/GenBank/DDBJ whole genome shotgun (WGS) entry which is preliminary data.</text>
</comment>
<dbReference type="AlphaFoldDB" id="A0AAE1T1N7"/>
<gene>
    <name evidence="2" type="ORF">RND71_001884</name>
</gene>
<name>A0AAE1T1N7_9SOLA</name>
<dbReference type="EMBL" id="JAVYJV010000001">
    <property type="protein sequence ID" value="KAK4380022.1"/>
    <property type="molecule type" value="Genomic_DNA"/>
</dbReference>
<evidence type="ECO:0000313" key="2">
    <source>
        <dbReference type="EMBL" id="KAK4380022.1"/>
    </source>
</evidence>
<sequence>MGVGVLHMGTVPEYICKGRDATEAKAFRLCKCISAATLHHGAAMLLPEPRCSTMKLRRLLLTRIYYKLILKHHTYNDLVRKHTKTPQINPGPTVFEGGKDWARPASARKSSQVRGHIYERWAAHVTLGELRSGLANDEYYHKGPTFPPCKSMKIINVLSFSFKVIITIKIPSLYHPRHMWHEIKSTSMNDMNASERYAMQRHMHPVYTRFCSRFHVIRGGLMRNIYPPGIISHHVTSLWLTDKASLFRLAYRSVAMHRCLRNIRQNSEMGYMCDGSIAHEVRTYSKTSERGTVVKPKGKGKVAVTSSFQGTKRRHSRNPPKKKQGTKSGAGENPTVPVPQKVSQLPHPYLVGAGYAEDRYENFDLSEGYIHEWDVNPVPLRYVHKFELTISDEDHPVVVIRGEYDPLQPSILCATLGVPDHPIKPLKVFILRPDYKAIRGILCGPDSKSKWAHYYGKYRRHKSMRMSNLCREARAEHFSLDLYHIYVESPNNVYSWLLLGDDARLPEDKDVNSADLMMADIEASEEVES</sequence>
<evidence type="ECO:0000313" key="3">
    <source>
        <dbReference type="Proteomes" id="UP001291623"/>
    </source>
</evidence>
<proteinExistence type="predicted"/>
<dbReference type="Proteomes" id="UP001291623">
    <property type="component" value="Unassembled WGS sequence"/>
</dbReference>
<organism evidence="2 3">
    <name type="scientific">Anisodus tanguticus</name>
    <dbReference type="NCBI Taxonomy" id="243964"/>
    <lineage>
        <taxon>Eukaryota</taxon>
        <taxon>Viridiplantae</taxon>
        <taxon>Streptophyta</taxon>
        <taxon>Embryophyta</taxon>
        <taxon>Tracheophyta</taxon>
        <taxon>Spermatophyta</taxon>
        <taxon>Magnoliopsida</taxon>
        <taxon>eudicotyledons</taxon>
        <taxon>Gunneridae</taxon>
        <taxon>Pentapetalae</taxon>
        <taxon>asterids</taxon>
        <taxon>lamiids</taxon>
        <taxon>Solanales</taxon>
        <taxon>Solanaceae</taxon>
        <taxon>Solanoideae</taxon>
        <taxon>Hyoscyameae</taxon>
        <taxon>Anisodus</taxon>
    </lineage>
</organism>